<dbReference type="Gene3D" id="3.40.50.300">
    <property type="entry name" value="P-loop containing nucleotide triphosphate hydrolases"/>
    <property type="match status" value="1"/>
</dbReference>
<dbReference type="SUPFAM" id="SSF53474">
    <property type="entry name" value="alpha/beta-Hydrolases"/>
    <property type="match status" value="1"/>
</dbReference>
<dbReference type="InterPro" id="IPR011990">
    <property type="entry name" value="TPR-like_helical_dom_sf"/>
</dbReference>
<sequence length="889" mass="99823">MFHQHTHTSFALHSIIAIHGLNGDKFRTWTEPKSQKLWLRDFLPKELPRARVMSFGYNATAAFENSKSGIEEHARHLLVSLMEKRDYDSASKRPLILMGHSLGGLVLKQALIIAQHESVYRSIHQSVRGVIFFGTPHQGSSLANYATILARVPLIVANKPRPQLLEALRKESEELKILTAKFKKLLDTKAFSVVSFYETRALDGWNAMVVEKTSALLTPPNEIPTYEEQIPADATHRDICRFSSRENETYVAAVRSIKRLYRTGDGADITSVYYLVPNAVNAQFTGRTEICERLGELVVTREYADLQQRFVLRFWGVFWVDASTTETIQASFLRIARKCKQQESIEAVKTWLSAQSNWLLIIDNADDPSLDIKYYFPSGKTGTIVITTRNPELRSVASVGSYRVDEMEHKDAVSLLLKTASLSLPEVDAAKATKAADEIVKILGHLALAINQAGAVVRQQICTLDSFCELYSQRKKYLLELGRSRPGMNDYQYSVFTTWEISIQKIEEKPEQHAILALELLRIFSFMHFDGIESATFQQAIESPEMLDKGVFTSSLLVQLMPSEWDQILWGRAVSVLVAFSLVSVNDFGSISLHPLVHEWSRERLSENERKDAWETAAMTLAASITRLGTFVDWQRRRKALPHIDALLLHDQGYLFTDGCMGCVMPRSIAAQKFMIAYHESTRSEKALALGLSNLTLIEPILYPDDRHRLILNIHIAMQLYMSNRHPESITLLNSLLEIATTNNDTELFVCASNNLGGNYIALAQYPEAKAIASLAITKYKAVRSRTSTPIPGNQISLYPLASLNSNTNTNSTPNEDEDDVLLSLHEILGLADLSLGHPLASLTSAELVFHGRVKVYGEKHTHTLHAMGNLAAALEGCGEWERAWDVHE</sequence>
<evidence type="ECO:0000256" key="4">
    <source>
        <dbReference type="ARBA" id="ARBA00007920"/>
    </source>
</evidence>
<keyword evidence="5" id="KW-0256">Endoplasmic reticulum</keyword>
<dbReference type="GO" id="GO:0005783">
    <property type="term" value="C:endoplasmic reticulum"/>
    <property type="evidence" value="ECO:0007669"/>
    <property type="project" value="UniProtKB-SubCell"/>
</dbReference>
<accession>A0A8H7T8U4</accession>
<evidence type="ECO:0000256" key="7">
    <source>
        <dbReference type="ARBA" id="ARBA00023136"/>
    </source>
</evidence>
<evidence type="ECO:0000256" key="2">
    <source>
        <dbReference type="ARBA" id="ARBA00004240"/>
    </source>
</evidence>
<dbReference type="SUPFAM" id="SSF52540">
    <property type="entry name" value="P-loop containing nucleoside triphosphate hydrolases"/>
    <property type="match status" value="1"/>
</dbReference>
<gene>
    <name evidence="9" type="ORF">IFR04_012223</name>
</gene>
<evidence type="ECO:0000256" key="3">
    <source>
        <dbReference type="ARBA" id="ARBA00004370"/>
    </source>
</evidence>
<evidence type="ECO:0000313" key="10">
    <source>
        <dbReference type="Proteomes" id="UP000664132"/>
    </source>
</evidence>
<dbReference type="Gene3D" id="3.40.50.1820">
    <property type="entry name" value="alpha/beta hydrolase"/>
    <property type="match status" value="1"/>
</dbReference>
<protein>
    <recommendedName>
        <fullName evidence="8">DUF676 domain-containing protein</fullName>
    </recommendedName>
</protein>
<reference evidence="9" key="1">
    <citation type="submission" date="2021-02" db="EMBL/GenBank/DDBJ databases">
        <title>Genome sequence Cadophora malorum strain M34.</title>
        <authorList>
            <person name="Stefanovic E."/>
            <person name="Vu D."/>
            <person name="Scully C."/>
            <person name="Dijksterhuis J."/>
            <person name="Roader J."/>
            <person name="Houbraken J."/>
        </authorList>
    </citation>
    <scope>NUCLEOTIDE SEQUENCE</scope>
    <source>
        <strain evidence="9">M34</strain>
    </source>
</reference>
<evidence type="ECO:0000256" key="1">
    <source>
        <dbReference type="ARBA" id="ARBA00004173"/>
    </source>
</evidence>
<proteinExistence type="inferred from homology"/>
<keyword evidence="7" id="KW-0472">Membrane</keyword>
<feature type="domain" description="DUF676" evidence="8">
    <location>
        <begin position="12"/>
        <end position="159"/>
    </location>
</feature>
<keyword evidence="10" id="KW-1185">Reference proteome</keyword>
<evidence type="ECO:0000313" key="9">
    <source>
        <dbReference type="EMBL" id="KAG4414617.1"/>
    </source>
</evidence>
<dbReference type="EMBL" id="JAFJYH010000256">
    <property type="protein sequence ID" value="KAG4414617.1"/>
    <property type="molecule type" value="Genomic_DNA"/>
</dbReference>
<name>A0A8H7T8U4_9HELO</name>
<dbReference type="InterPro" id="IPR029058">
    <property type="entry name" value="AB_hydrolase_fold"/>
</dbReference>
<dbReference type="OrthoDB" id="5086500at2759"/>
<dbReference type="GO" id="GO:0005739">
    <property type="term" value="C:mitochondrion"/>
    <property type="evidence" value="ECO:0007669"/>
    <property type="project" value="UniProtKB-SubCell"/>
</dbReference>
<dbReference type="GO" id="GO:0016020">
    <property type="term" value="C:membrane"/>
    <property type="evidence" value="ECO:0007669"/>
    <property type="project" value="UniProtKB-SubCell"/>
</dbReference>
<dbReference type="InterPro" id="IPR052374">
    <property type="entry name" value="SERAC1"/>
</dbReference>
<dbReference type="PANTHER" id="PTHR48182">
    <property type="entry name" value="PROTEIN SERAC1"/>
    <property type="match status" value="1"/>
</dbReference>
<comment type="similarity">
    <text evidence="4">Belongs to the putative lipase ROG1 family.</text>
</comment>
<dbReference type="SUPFAM" id="SSF48452">
    <property type="entry name" value="TPR-like"/>
    <property type="match status" value="1"/>
</dbReference>
<dbReference type="AlphaFoldDB" id="A0A8H7T8U4"/>
<organism evidence="9 10">
    <name type="scientific">Cadophora malorum</name>
    <dbReference type="NCBI Taxonomy" id="108018"/>
    <lineage>
        <taxon>Eukaryota</taxon>
        <taxon>Fungi</taxon>
        <taxon>Dikarya</taxon>
        <taxon>Ascomycota</taxon>
        <taxon>Pezizomycotina</taxon>
        <taxon>Leotiomycetes</taxon>
        <taxon>Helotiales</taxon>
        <taxon>Ploettnerulaceae</taxon>
        <taxon>Cadophora</taxon>
    </lineage>
</organism>
<comment type="caution">
    <text evidence="9">The sequence shown here is derived from an EMBL/GenBank/DDBJ whole genome shotgun (WGS) entry which is preliminary data.</text>
</comment>
<dbReference type="PANTHER" id="PTHR48182:SF2">
    <property type="entry name" value="PROTEIN SERAC1"/>
    <property type="match status" value="1"/>
</dbReference>
<feature type="non-terminal residue" evidence="9">
    <location>
        <position position="1"/>
    </location>
</feature>
<evidence type="ECO:0000259" key="8">
    <source>
        <dbReference type="Pfam" id="PF05057"/>
    </source>
</evidence>
<dbReference type="Proteomes" id="UP000664132">
    <property type="component" value="Unassembled WGS sequence"/>
</dbReference>
<dbReference type="Gene3D" id="1.25.40.10">
    <property type="entry name" value="Tetratricopeptide repeat domain"/>
    <property type="match status" value="2"/>
</dbReference>
<dbReference type="InterPro" id="IPR027417">
    <property type="entry name" value="P-loop_NTPase"/>
</dbReference>
<comment type="subcellular location">
    <subcellularLocation>
        <location evidence="2">Endoplasmic reticulum</location>
    </subcellularLocation>
    <subcellularLocation>
        <location evidence="3">Membrane</location>
    </subcellularLocation>
    <subcellularLocation>
        <location evidence="1">Mitochondrion</location>
    </subcellularLocation>
</comment>
<dbReference type="Pfam" id="PF05057">
    <property type="entry name" value="DUF676"/>
    <property type="match status" value="1"/>
</dbReference>
<dbReference type="InterPro" id="IPR007751">
    <property type="entry name" value="DUF676_lipase-like"/>
</dbReference>
<keyword evidence="6" id="KW-0496">Mitochondrion</keyword>
<evidence type="ECO:0000256" key="6">
    <source>
        <dbReference type="ARBA" id="ARBA00023128"/>
    </source>
</evidence>
<evidence type="ECO:0000256" key="5">
    <source>
        <dbReference type="ARBA" id="ARBA00022824"/>
    </source>
</evidence>